<dbReference type="InterPro" id="IPR024983">
    <property type="entry name" value="CHAT_dom"/>
</dbReference>
<dbReference type="EMBL" id="RQJP01000007">
    <property type="protein sequence ID" value="RRB10337.1"/>
    <property type="molecule type" value="Genomic_DNA"/>
</dbReference>
<feature type="repeat" description="ANK" evidence="3">
    <location>
        <begin position="57"/>
        <end position="89"/>
    </location>
</feature>
<evidence type="ECO:0000256" key="2">
    <source>
        <dbReference type="ARBA" id="ARBA00022803"/>
    </source>
</evidence>
<keyword evidence="5" id="KW-0732">Signal</keyword>
<dbReference type="SUPFAM" id="SSF48403">
    <property type="entry name" value="Ankyrin repeat"/>
    <property type="match status" value="1"/>
</dbReference>
<proteinExistence type="predicted"/>
<dbReference type="PROSITE" id="PS50088">
    <property type="entry name" value="ANK_REPEAT"/>
    <property type="match status" value="2"/>
</dbReference>
<name>A0A3P1CAK6_9BACT</name>
<dbReference type="InterPro" id="IPR002110">
    <property type="entry name" value="Ankyrin_rpt"/>
</dbReference>
<organism evidence="7 8">
    <name type="scientific">Larkinella knui</name>
    <dbReference type="NCBI Taxonomy" id="2025310"/>
    <lineage>
        <taxon>Bacteria</taxon>
        <taxon>Pseudomonadati</taxon>
        <taxon>Bacteroidota</taxon>
        <taxon>Cytophagia</taxon>
        <taxon>Cytophagales</taxon>
        <taxon>Spirosomataceae</taxon>
        <taxon>Larkinella</taxon>
    </lineage>
</organism>
<dbReference type="OrthoDB" id="9771112at2"/>
<feature type="repeat" description="TPR" evidence="4">
    <location>
        <begin position="378"/>
        <end position="411"/>
    </location>
</feature>
<dbReference type="SUPFAM" id="SSF48452">
    <property type="entry name" value="TPR-like"/>
    <property type="match status" value="3"/>
</dbReference>
<evidence type="ECO:0000256" key="1">
    <source>
        <dbReference type="ARBA" id="ARBA00022737"/>
    </source>
</evidence>
<evidence type="ECO:0000256" key="4">
    <source>
        <dbReference type="PROSITE-ProRule" id="PRU00339"/>
    </source>
</evidence>
<sequence>MPTRSLSGRFGLLFLLLPLLAQAQIDPRLLTAIRQNNPAGVQTALKAGANPNATDSLGATPLMWACFKADTAVVKLLVQRGAKTECRGILSADTSSYYGSLTGLAAGLNKLPLLRYLIETLKLPVNEPEYNPETKKNDGWTPAEWAAFNGNLAVLIYLTSRGADLTVSSDNALVLALDRKKDPVAGFLLDKGLRLQPTHPDYRQYKDRYLGLIKALSWEYNKRGRYDRATFFAELRRAIYAQTVSQTDELYAVMVNDIAVLERAMGHYDKALSRGLEALGICEKAVGKETQTYVSILAGLSTVYDNLDRYDKSMETCKEALSIGERVFGNIHPTYALLCNNMAHSYEQQGEYEKALPLYIECKTIQERVGLKRDPNYTNTLNNLAVLYDRMGQFEKALPLFLDCLKIQEEILGKQHSLYITTQHNLANLYNEMGKSDEALKLYKEVLAVMKSGNLGQDHYATTLASIASQYKARGLHTEADSLLKESQRIREAVLGKEHNAYANSLVQRAHFYKEDGNYAQALPLLQEALAIREKVQGKMHPNYINTQVELATLYKNRRQYQPALDLYLEALKNTEKVLGKSHPDYAGIQYELADLYEETREFGKAASLLIETRQHYKNQLLKNSTILSEKALIQFQQQFDRNDFTYSLARQTRDVSLIDQSYNDLLLSKGLGLMAGQQLNRLLGQIKDTATVRLLTRLRDTRELLNRQLTIPLRQQRGVDSLQRLSDVLEQQLVMRLPEYRDSFNVLRMEWPEVQSALRTDEAAIEFVAYDYYHNKYSANVSAIVYAALVLRPGYRHPKFVYLGKAGDLDELLAANAESPMQINDLYRGGVAEKESGNDKTQLARGRALSQLIWQPLDSLLQGVKTVYVSPAGRLHQIALAALPYPADTNQRMADRFRIRQVGSTRVVALRNAQTERPFAKNSFKTRLYGGITYEANKGTPSGQKTSQAIDNKAVKAWEYLPGTQTEIDALRRLLPPAQTTFLNREAATEGSVKALSGRPPSVLHIATHGFFFTPPPKPQNVIEIPPGDNITIDVRELSEKARKEREAAKRLADATDERSRFRFSENPLLRSGLVMAGANYVWRGGTPIEGVDDGILTAYELSNLDLRGTELVVLSACETGLGQVRGSEGVYGLQRAVKMAGARYLLMSLWRVSDQETAEYMTLFYRHLLEKGSVPAAYDYAQSQMQSRYPKEPFKWAAFVLVE</sequence>
<dbReference type="Pfam" id="PF13637">
    <property type="entry name" value="Ank_4"/>
    <property type="match status" value="1"/>
</dbReference>
<dbReference type="Pfam" id="PF13176">
    <property type="entry name" value="TPR_7"/>
    <property type="match status" value="1"/>
</dbReference>
<dbReference type="InterPro" id="IPR011990">
    <property type="entry name" value="TPR-like_helical_dom_sf"/>
</dbReference>
<dbReference type="Proteomes" id="UP000274271">
    <property type="component" value="Unassembled WGS sequence"/>
</dbReference>
<dbReference type="SMART" id="SM00028">
    <property type="entry name" value="TPR"/>
    <property type="match status" value="9"/>
</dbReference>
<feature type="repeat" description="TPR" evidence="4">
    <location>
        <begin position="420"/>
        <end position="453"/>
    </location>
</feature>
<dbReference type="PROSITE" id="PS50005">
    <property type="entry name" value="TPR"/>
    <property type="match status" value="3"/>
</dbReference>
<dbReference type="Gene3D" id="1.25.40.20">
    <property type="entry name" value="Ankyrin repeat-containing domain"/>
    <property type="match status" value="1"/>
</dbReference>
<keyword evidence="2 4" id="KW-0802">TPR repeat</keyword>
<protein>
    <submittedName>
        <fullName evidence="7">CHAT domain-containing protein</fullName>
    </submittedName>
</protein>
<keyword evidence="8" id="KW-1185">Reference proteome</keyword>
<dbReference type="AlphaFoldDB" id="A0A3P1CAK6"/>
<dbReference type="Pfam" id="PF12770">
    <property type="entry name" value="CHAT"/>
    <property type="match status" value="1"/>
</dbReference>
<evidence type="ECO:0000313" key="8">
    <source>
        <dbReference type="Proteomes" id="UP000274271"/>
    </source>
</evidence>
<comment type="caution">
    <text evidence="7">The sequence shown here is derived from an EMBL/GenBank/DDBJ whole genome shotgun (WGS) entry which is preliminary data.</text>
</comment>
<dbReference type="PANTHER" id="PTHR45641">
    <property type="entry name" value="TETRATRICOPEPTIDE REPEAT PROTEIN (AFU_ORTHOLOGUE AFUA_6G03870)"/>
    <property type="match status" value="1"/>
</dbReference>
<dbReference type="Gene3D" id="1.25.40.10">
    <property type="entry name" value="Tetratricopeptide repeat domain"/>
    <property type="match status" value="3"/>
</dbReference>
<reference evidence="7 8" key="1">
    <citation type="submission" date="2018-11" db="EMBL/GenBank/DDBJ databases">
        <authorList>
            <person name="Zhou Z."/>
            <person name="Wang G."/>
        </authorList>
    </citation>
    <scope>NUCLEOTIDE SEQUENCE [LARGE SCALE GENOMIC DNA]</scope>
    <source>
        <strain evidence="7 8">KCTC42998</strain>
    </source>
</reference>
<evidence type="ECO:0000313" key="7">
    <source>
        <dbReference type="EMBL" id="RRB10337.1"/>
    </source>
</evidence>
<gene>
    <name evidence="7" type="ORF">EHT87_29360</name>
</gene>
<evidence type="ECO:0000256" key="3">
    <source>
        <dbReference type="PROSITE-ProRule" id="PRU00023"/>
    </source>
</evidence>
<feature type="chain" id="PRO_5018207678" evidence="5">
    <location>
        <begin position="24"/>
        <end position="1205"/>
    </location>
</feature>
<dbReference type="SMART" id="SM00248">
    <property type="entry name" value="ANK"/>
    <property type="match status" value="3"/>
</dbReference>
<dbReference type="Pfam" id="PF13374">
    <property type="entry name" value="TPR_10"/>
    <property type="match status" value="2"/>
</dbReference>
<dbReference type="PANTHER" id="PTHR45641:SF19">
    <property type="entry name" value="NEPHROCYSTIN-3"/>
    <property type="match status" value="1"/>
</dbReference>
<dbReference type="Pfam" id="PF13424">
    <property type="entry name" value="TPR_12"/>
    <property type="match status" value="2"/>
</dbReference>
<keyword evidence="3" id="KW-0040">ANK repeat</keyword>
<evidence type="ECO:0000259" key="6">
    <source>
        <dbReference type="Pfam" id="PF12770"/>
    </source>
</evidence>
<dbReference type="InterPro" id="IPR036770">
    <property type="entry name" value="Ankyrin_rpt-contain_sf"/>
</dbReference>
<feature type="repeat" description="ANK" evidence="3">
    <location>
        <begin position="138"/>
        <end position="170"/>
    </location>
</feature>
<feature type="signal peptide" evidence="5">
    <location>
        <begin position="1"/>
        <end position="23"/>
    </location>
</feature>
<evidence type="ECO:0000256" key="5">
    <source>
        <dbReference type="SAM" id="SignalP"/>
    </source>
</evidence>
<dbReference type="RefSeq" id="WP_124910350.1">
    <property type="nucleotide sequence ID" value="NZ_RQJP01000007.1"/>
</dbReference>
<feature type="repeat" description="TPR" evidence="4">
    <location>
        <begin position="503"/>
        <end position="536"/>
    </location>
</feature>
<keyword evidence="1" id="KW-0677">Repeat</keyword>
<feature type="domain" description="CHAT" evidence="6">
    <location>
        <begin position="846"/>
        <end position="1204"/>
    </location>
</feature>
<accession>A0A3P1CAK6</accession>
<dbReference type="InterPro" id="IPR019734">
    <property type="entry name" value="TPR_rpt"/>
</dbReference>
<dbReference type="PROSITE" id="PS50297">
    <property type="entry name" value="ANK_REP_REGION"/>
    <property type="match status" value="2"/>
</dbReference>